<feature type="domain" description="4Fe-4S ferredoxin-type" evidence="7">
    <location>
        <begin position="55"/>
        <end position="84"/>
    </location>
</feature>
<dbReference type="STRING" id="1317117.ATO7_09417"/>
<dbReference type="EMBL" id="AQQV01000002">
    <property type="protein sequence ID" value="ORE87249.1"/>
    <property type="molecule type" value="Genomic_DNA"/>
</dbReference>
<evidence type="ECO:0000256" key="2">
    <source>
        <dbReference type="ARBA" id="ARBA00022723"/>
    </source>
</evidence>
<reference evidence="8 9" key="1">
    <citation type="submission" date="2013-04" db="EMBL/GenBank/DDBJ databases">
        <title>Oceanococcus atlanticus 22II-S10r2 Genome Sequencing.</title>
        <authorList>
            <person name="Lai Q."/>
            <person name="Li G."/>
            <person name="Shao Z."/>
        </authorList>
    </citation>
    <scope>NUCLEOTIDE SEQUENCE [LARGE SCALE GENOMIC DNA]</scope>
    <source>
        <strain evidence="8 9">22II-S10r2</strain>
    </source>
</reference>
<dbReference type="AlphaFoldDB" id="A0A1Y1SE56"/>
<comment type="caution">
    <text evidence="8">The sequence shown here is derived from an EMBL/GenBank/DDBJ whole genome shotgun (WGS) entry which is preliminary data.</text>
</comment>
<dbReference type="PANTHER" id="PTHR32479">
    <property type="entry name" value="GLYCOLATE OXIDASE IRON-SULFUR SUBUNIT"/>
    <property type="match status" value="1"/>
</dbReference>
<dbReference type="RefSeq" id="WP_083561480.1">
    <property type="nucleotide sequence ID" value="NZ_AQQV01000002.1"/>
</dbReference>
<comment type="catalytic activity">
    <reaction evidence="6">
        <text>(R)-lactate + A = pyruvate + AH2</text>
        <dbReference type="Rhea" id="RHEA:15089"/>
        <dbReference type="ChEBI" id="CHEBI:13193"/>
        <dbReference type="ChEBI" id="CHEBI:15361"/>
        <dbReference type="ChEBI" id="CHEBI:16004"/>
        <dbReference type="ChEBI" id="CHEBI:17499"/>
    </reaction>
</comment>
<evidence type="ECO:0000313" key="8">
    <source>
        <dbReference type="EMBL" id="ORE87249.1"/>
    </source>
</evidence>
<dbReference type="Pfam" id="PF02754">
    <property type="entry name" value="CCG"/>
    <property type="match status" value="2"/>
</dbReference>
<dbReference type="InterPro" id="IPR017896">
    <property type="entry name" value="4Fe4S_Fe-S-bd"/>
</dbReference>
<evidence type="ECO:0000256" key="1">
    <source>
        <dbReference type="ARBA" id="ARBA00022485"/>
    </source>
</evidence>
<dbReference type="InterPro" id="IPR017900">
    <property type="entry name" value="4Fe4S_Fe_S_CS"/>
</dbReference>
<sequence length="389" mass="42295">MNHRFPIEQADLCVKCGLCAPHCPTYALSGMEPESPRGRIAMMTAIADGTVAPSDRAREHLDHCLSCQACEAVCPAKVPYLSLLDSHRALHPPRAPRTQRWLQSILSGQRLRGLLRATLRLAQRLRSWLWPISRALRLTALRRQLSLLPQGRTAALPAFARNAEVYIFAGCVGDLANAPAVEALLSCCRALKLKASVIPAGHCCGALAQHAGQPQQAEALRARLNDLLDPSKPVLALDSACANQLRDSGWSQVEEACHFLNRQHWPDQALRAPEQRVLIHQPCSQRNGLRQPEAARSLLQRVTGLELHDMPDAACCGAAGTHMLQFAQRADALRESKLAACQAIKPTALVTTNIGCAMHLAAGLRLHDDAPLTTVCHPVELIAPCLESV</sequence>
<dbReference type="Pfam" id="PF13183">
    <property type="entry name" value="Fer4_8"/>
    <property type="match status" value="1"/>
</dbReference>
<comment type="function">
    <text evidence="6">Component of a complex that catalyzes the oxidation of glycolate to glyoxylate.</text>
</comment>
<evidence type="ECO:0000313" key="9">
    <source>
        <dbReference type="Proteomes" id="UP000192342"/>
    </source>
</evidence>
<dbReference type="InterPro" id="IPR009051">
    <property type="entry name" value="Helical_ferredxn"/>
</dbReference>
<dbReference type="GO" id="GO:0019154">
    <property type="term" value="F:glycolate dehydrogenase activity"/>
    <property type="evidence" value="ECO:0007669"/>
    <property type="project" value="UniProtKB-EC"/>
</dbReference>
<dbReference type="OrthoDB" id="9765258at2"/>
<dbReference type="GO" id="GO:0046872">
    <property type="term" value="F:metal ion binding"/>
    <property type="evidence" value="ECO:0007669"/>
    <property type="project" value="UniProtKB-UniRule"/>
</dbReference>
<dbReference type="InterPro" id="IPR013087">
    <property type="entry name" value="Znf_C2H2_type"/>
</dbReference>
<dbReference type="EC" id="1.1.99.14" evidence="6"/>
<comment type="cofactor">
    <cofactor evidence="6">
        <name>[4Fe-4S] cluster</name>
        <dbReference type="ChEBI" id="CHEBI:49883"/>
    </cofactor>
    <text evidence="6">Binds 2 [4Fe-4S] clusters.</text>
</comment>
<evidence type="ECO:0000256" key="6">
    <source>
        <dbReference type="PIRNR" id="PIRNR000139"/>
    </source>
</evidence>
<evidence type="ECO:0000256" key="5">
    <source>
        <dbReference type="ARBA" id="ARBA00023014"/>
    </source>
</evidence>
<dbReference type="InterPro" id="IPR012257">
    <property type="entry name" value="Glc_ox_4Fe-4S"/>
</dbReference>
<gene>
    <name evidence="8" type="ORF">ATO7_09417</name>
</gene>
<keyword evidence="1 6" id="KW-0004">4Fe-4S</keyword>
<dbReference type="PANTHER" id="PTHR32479:SF17">
    <property type="entry name" value="GLYCOLATE OXIDASE IRON-SULFUR SUBUNIT"/>
    <property type="match status" value="1"/>
</dbReference>
<keyword evidence="2 6" id="KW-0479">Metal-binding</keyword>
<keyword evidence="9" id="KW-1185">Reference proteome</keyword>
<dbReference type="GO" id="GO:0051539">
    <property type="term" value="F:4 iron, 4 sulfur cluster binding"/>
    <property type="evidence" value="ECO:0007669"/>
    <property type="project" value="UniProtKB-UniRule"/>
</dbReference>
<keyword evidence="5 6" id="KW-0411">Iron-sulfur</keyword>
<dbReference type="InterPro" id="IPR004017">
    <property type="entry name" value="Cys_rich_dom"/>
</dbReference>
<keyword evidence="3" id="KW-0677">Repeat</keyword>
<dbReference type="PROSITE" id="PS00198">
    <property type="entry name" value="4FE4S_FER_1"/>
    <property type="match status" value="2"/>
</dbReference>
<keyword evidence="6" id="KW-0249">Electron transport</keyword>
<evidence type="ECO:0000256" key="4">
    <source>
        <dbReference type="ARBA" id="ARBA00023004"/>
    </source>
</evidence>
<organism evidence="8 9">
    <name type="scientific">Oceanococcus atlanticus</name>
    <dbReference type="NCBI Taxonomy" id="1317117"/>
    <lineage>
        <taxon>Bacteria</taxon>
        <taxon>Pseudomonadati</taxon>
        <taxon>Pseudomonadota</taxon>
        <taxon>Gammaproteobacteria</taxon>
        <taxon>Chromatiales</taxon>
        <taxon>Oceanococcaceae</taxon>
        <taxon>Oceanococcus</taxon>
    </lineage>
</organism>
<accession>A0A1Y1SE56</accession>
<keyword evidence="4 6" id="KW-0408">Iron</keyword>
<name>A0A1Y1SE56_9GAMM</name>
<dbReference type="PROSITE" id="PS51379">
    <property type="entry name" value="4FE4S_FER_2"/>
    <property type="match status" value="2"/>
</dbReference>
<dbReference type="Proteomes" id="UP000192342">
    <property type="component" value="Unassembled WGS sequence"/>
</dbReference>
<proteinExistence type="predicted"/>
<evidence type="ECO:0000259" key="7">
    <source>
        <dbReference type="PROSITE" id="PS51379"/>
    </source>
</evidence>
<dbReference type="PROSITE" id="PS00028">
    <property type="entry name" value="ZINC_FINGER_C2H2_1"/>
    <property type="match status" value="1"/>
</dbReference>
<dbReference type="PIRSF" id="PIRSF000139">
    <property type="entry name" value="Glc_ox_4Fe-4S"/>
    <property type="match status" value="1"/>
</dbReference>
<keyword evidence="6" id="KW-0813">Transport</keyword>
<dbReference type="SUPFAM" id="SSF46548">
    <property type="entry name" value="alpha-helical ferredoxin"/>
    <property type="match status" value="1"/>
</dbReference>
<protein>
    <recommendedName>
        <fullName evidence="6">Glycolate oxidase iron-sulfur subunit</fullName>
        <ecNumber evidence="6">1.1.99.14</ecNumber>
    </recommendedName>
</protein>
<dbReference type="Gene3D" id="1.10.1060.10">
    <property type="entry name" value="Alpha-helical ferredoxin"/>
    <property type="match status" value="1"/>
</dbReference>
<evidence type="ECO:0000256" key="3">
    <source>
        <dbReference type="ARBA" id="ARBA00022737"/>
    </source>
</evidence>
<feature type="domain" description="4Fe-4S ferredoxin-type" evidence="7">
    <location>
        <begin position="3"/>
        <end position="34"/>
    </location>
</feature>
<comment type="catalytic activity">
    <reaction evidence="6">
        <text>glycolate + A = glyoxylate + AH2</text>
        <dbReference type="Rhea" id="RHEA:21264"/>
        <dbReference type="ChEBI" id="CHEBI:13193"/>
        <dbReference type="ChEBI" id="CHEBI:17499"/>
        <dbReference type="ChEBI" id="CHEBI:29805"/>
        <dbReference type="ChEBI" id="CHEBI:36655"/>
        <dbReference type="EC" id="1.1.99.14"/>
    </reaction>
</comment>